<dbReference type="PRINTS" id="PR00469">
    <property type="entry name" value="PNDRDTASEII"/>
</dbReference>
<dbReference type="SUPFAM" id="SSF51905">
    <property type="entry name" value="FAD/NAD(P)-binding domain"/>
    <property type="match status" value="1"/>
</dbReference>
<feature type="domain" description="Amine oxidase" evidence="8">
    <location>
        <begin position="163"/>
        <end position="381"/>
    </location>
</feature>
<evidence type="ECO:0000256" key="3">
    <source>
        <dbReference type="ARBA" id="ARBA00012535"/>
    </source>
</evidence>
<dbReference type="Pfam" id="PF13450">
    <property type="entry name" value="NAD_binding_8"/>
    <property type="match status" value="1"/>
</dbReference>
<evidence type="ECO:0000256" key="6">
    <source>
        <dbReference type="ARBA" id="ARBA00047321"/>
    </source>
</evidence>
<dbReference type="InterPro" id="IPR036188">
    <property type="entry name" value="FAD/NAD-bd_sf"/>
</dbReference>
<comment type="similarity">
    <text evidence="2">Belongs to the tryptophan 2-monooxygenase family.</text>
</comment>
<evidence type="ECO:0000313" key="10">
    <source>
        <dbReference type="Proteomes" id="UP001497527"/>
    </source>
</evidence>
<evidence type="ECO:0000259" key="8">
    <source>
        <dbReference type="Pfam" id="PF01593"/>
    </source>
</evidence>
<comment type="pathway">
    <text evidence="1">Plant hormone metabolism; auxin biosynthesis.</text>
</comment>
<comment type="caution">
    <text evidence="9">The sequence shown here is derived from an EMBL/GenBank/DDBJ whole genome shotgun (WGS) entry which is preliminary data.</text>
</comment>
<feature type="signal peptide" evidence="7">
    <location>
        <begin position="1"/>
        <end position="24"/>
    </location>
</feature>
<evidence type="ECO:0000313" key="9">
    <source>
        <dbReference type="EMBL" id="CAL2101518.1"/>
    </source>
</evidence>
<name>A0ABP1EZ95_9FLAO</name>
<dbReference type="PANTHER" id="PTHR10742:SF410">
    <property type="entry name" value="LYSINE-SPECIFIC HISTONE DEMETHYLASE 2"/>
    <property type="match status" value="1"/>
</dbReference>
<keyword evidence="5" id="KW-0073">Auxin biosynthesis</keyword>
<evidence type="ECO:0000256" key="1">
    <source>
        <dbReference type="ARBA" id="ARBA00004814"/>
    </source>
</evidence>
<protein>
    <recommendedName>
        <fullName evidence="4">Tryptophan 2-monooxygenase</fullName>
        <ecNumber evidence="3">1.13.12.3</ecNumber>
    </recommendedName>
</protein>
<reference evidence="9 10" key="1">
    <citation type="submission" date="2024-05" db="EMBL/GenBank/DDBJ databases">
        <authorList>
            <person name="Duchaud E."/>
        </authorList>
    </citation>
    <scope>NUCLEOTIDE SEQUENCE [LARGE SCALE GENOMIC DNA]</scope>
    <source>
        <strain evidence="9">Ena-SAMPLE-TAB-13-05-2024-13:56:06:370-140308</strain>
    </source>
</reference>
<accession>A0ABP1EZ95</accession>
<keyword evidence="7" id="KW-0732">Signal</keyword>
<evidence type="ECO:0000256" key="7">
    <source>
        <dbReference type="SAM" id="SignalP"/>
    </source>
</evidence>
<evidence type="ECO:0000256" key="5">
    <source>
        <dbReference type="ARBA" id="ARBA00023070"/>
    </source>
</evidence>
<feature type="chain" id="PRO_5047044696" description="Tryptophan 2-monooxygenase" evidence="7">
    <location>
        <begin position="25"/>
        <end position="382"/>
    </location>
</feature>
<dbReference type="RefSeq" id="WP_348715315.1">
    <property type="nucleotide sequence ID" value="NZ_CAXJIO010000010.1"/>
</dbReference>
<dbReference type="Gene3D" id="3.50.50.60">
    <property type="entry name" value="FAD/NAD(P)-binding domain"/>
    <property type="match status" value="2"/>
</dbReference>
<gene>
    <name evidence="9" type="ORF">T190423A01A_10081</name>
</gene>
<organism evidence="9 10">
    <name type="scientific">Tenacibaculum polynesiense</name>
    <dbReference type="NCBI Taxonomy" id="3137857"/>
    <lineage>
        <taxon>Bacteria</taxon>
        <taxon>Pseudomonadati</taxon>
        <taxon>Bacteroidota</taxon>
        <taxon>Flavobacteriia</taxon>
        <taxon>Flavobacteriales</taxon>
        <taxon>Flavobacteriaceae</taxon>
        <taxon>Tenacibaculum</taxon>
    </lineage>
</organism>
<dbReference type="Pfam" id="PF01593">
    <property type="entry name" value="Amino_oxidase"/>
    <property type="match status" value="1"/>
</dbReference>
<keyword evidence="10" id="KW-1185">Reference proteome</keyword>
<dbReference type="SUPFAM" id="SSF54373">
    <property type="entry name" value="FAD-linked reductases, C-terminal domain"/>
    <property type="match status" value="1"/>
</dbReference>
<sequence length="382" mass="43302">MTRKEFIKFCSLLGISLPFQNAMAVSNYVNPQSKFKGKVLIIGAGAAGLTAAYRLSQLGINYQILEASSNFGGRMKTTNDFVDFPIPLGAEWLHVKRKIFDEIINNPTKEIKIETTHYNALDDALYDGEETFMNEMGFGIDQKFIGSSWLDFYKQYILPSIQDKIMYEQIAKSIDYTSDKITIKTQNDNFKADKVIVTIPVKMLQNNAITFTPQLPEDKREAIKDVTVWDGLKAFIEFSEKFYPTATEFNVSGQKMYYDASYGQNSERNVLGFFVVGDASLPYLQLSDSELIKYILKELDELFDGKASQSYIKKISQNWSKEPFIKGAYVYDEESWRTVRTLGESVSNKIFFAGTAYTEGDDWGGVHSAAHSAIRSVNEILE</sequence>
<dbReference type="EMBL" id="CAXJIO010000010">
    <property type="protein sequence ID" value="CAL2101518.1"/>
    <property type="molecule type" value="Genomic_DNA"/>
</dbReference>
<evidence type="ECO:0000256" key="2">
    <source>
        <dbReference type="ARBA" id="ARBA00005833"/>
    </source>
</evidence>
<comment type="catalytic activity">
    <reaction evidence="6">
        <text>L-tryptophan + O2 = indole-3-acetamide + CO2 + H2O</text>
        <dbReference type="Rhea" id="RHEA:16165"/>
        <dbReference type="ChEBI" id="CHEBI:15377"/>
        <dbReference type="ChEBI" id="CHEBI:15379"/>
        <dbReference type="ChEBI" id="CHEBI:16031"/>
        <dbReference type="ChEBI" id="CHEBI:16526"/>
        <dbReference type="ChEBI" id="CHEBI:57912"/>
        <dbReference type="EC" id="1.13.12.3"/>
    </reaction>
</comment>
<evidence type="ECO:0000256" key="4">
    <source>
        <dbReference type="ARBA" id="ARBA00017871"/>
    </source>
</evidence>
<proteinExistence type="inferred from homology"/>
<dbReference type="EC" id="1.13.12.3" evidence="3"/>
<dbReference type="Proteomes" id="UP001497527">
    <property type="component" value="Unassembled WGS sequence"/>
</dbReference>
<dbReference type="PANTHER" id="PTHR10742">
    <property type="entry name" value="FLAVIN MONOAMINE OXIDASE"/>
    <property type="match status" value="1"/>
</dbReference>
<dbReference type="InterPro" id="IPR050281">
    <property type="entry name" value="Flavin_monoamine_oxidase"/>
</dbReference>
<dbReference type="PRINTS" id="PR00368">
    <property type="entry name" value="FADPNR"/>
</dbReference>
<dbReference type="InterPro" id="IPR002937">
    <property type="entry name" value="Amino_oxidase"/>
</dbReference>